<dbReference type="InterPro" id="IPR027417">
    <property type="entry name" value="P-loop_NTPase"/>
</dbReference>
<evidence type="ECO:0000256" key="1">
    <source>
        <dbReference type="ARBA" id="ARBA00007504"/>
    </source>
</evidence>
<comment type="catalytic activity">
    <reaction evidence="12 13">
        <text>ATP + H2O = ADP + phosphate + H(+)</text>
        <dbReference type="Rhea" id="RHEA:13065"/>
        <dbReference type="ChEBI" id="CHEBI:15377"/>
        <dbReference type="ChEBI" id="CHEBI:15378"/>
        <dbReference type="ChEBI" id="CHEBI:30616"/>
        <dbReference type="ChEBI" id="CHEBI:43474"/>
        <dbReference type="ChEBI" id="CHEBI:456216"/>
        <dbReference type="EC" id="5.6.2.4"/>
    </reaction>
</comment>
<keyword evidence="8 13" id="KW-0233">DNA recombination</keyword>
<keyword evidence="6 13" id="KW-0067">ATP-binding</keyword>
<keyword evidence="4 13" id="KW-0378">Hydrolase</keyword>
<dbReference type="InterPro" id="IPR012340">
    <property type="entry name" value="NA-bd_OB-fold"/>
</dbReference>
<dbReference type="InterPro" id="IPR001650">
    <property type="entry name" value="Helicase_C-like"/>
</dbReference>
<dbReference type="InterPro" id="IPR047112">
    <property type="entry name" value="RecG/Mfd"/>
</dbReference>
<dbReference type="EMBL" id="JAMQBH010000012">
    <property type="protein sequence ID" value="MCM2515922.1"/>
    <property type="molecule type" value="Genomic_DNA"/>
</dbReference>
<evidence type="ECO:0000256" key="6">
    <source>
        <dbReference type="ARBA" id="ARBA00022840"/>
    </source>
</evidence>
<name>A0ABT0VX54_STRGI</name>
<reference evidence="16 17" key="1">
    <citation type="submission" date="2022-06" db="EMBL/GenBank/DDBJ databases">
        <title>Whole genome sequence of Streptomyces griseoincarnatus RB7AG.</title>
        <authorList>
            <person name="Ray L."/>
            <person name="Behera S."/>
            <person name="Panda A.N."/>
        </authorList>
    </citation>
    <scope>NUCLEOTIDE SEQUENCE [LARGE SCALE GENOMIC DNA]</scope>
    <source>
        <strain evidence="16 17">RB7AG</strain>
    </source>
</reference>
<gene>
    <name evidence="16" type="primary">recG</name>
    <name evidence="16" type="ORF">NC658_22125</name>
</gene>
<dbReference type="SMART" id="SM00487">
    <property type="entry name" value="DEXDc"/>
    <property type="match status" value="1"/>
</dbReference>
<dbReference type="SUPFAM" id="SSF50249">
    <property type="entry name" value="Nucleic acid-binding proteins"/>
    <property type="match status" value="1"/>
</dbReference>
<comment type="caution">
    <text evidence="16">The sequence shown here is derived from an EMBL/GenBank/DDBJ whole genome shotgun (WGS) entry which is preliminary data.</text>
</comment>
<feature type="domain" description="Helicase ATP-binding" evidence="14">
    <location>
        <begin position="288"/>
        <end position="461"/>
    </location>
</feature>
<dbReference type="Pfam" id="PF00271">
    <property type="entry name" value="Helicase_C"/>
    <property type="match status" value="1"/>
</dbReference>
<dbReference type="GO" id="GO:0016787">
    <property type="term" value="F:hydrolase activity"/>
    <property type="evidence" value="ECO:0007669"/>
    <property type="project" value="UniProtKB-KW"/>
</dbReference>
<evidence type="ECO:0000313" key="17">
    <source>
        <dbReference type="Proteomes" id="UP001523263"/>
    </source>
</evidence>
<dbReference type="Pfam" id="PF01336">
    <property type="entry name" value="tRNA_anti-codon"/>
    <property type="match status" value="1"/>
</dbReference>
<dbReference type="Pfam" id="PF00270">
    <property type="entry name" value="DEAD"/>
    <property type="match status" value="1"/>
</dbReference>
<evidence type="ECO:0000256" key="4">
    <source>
        <dbReference type="ARBA" id="ARBA00022801"/>
    </source>
</evidence>
<dbReference type="RefSeq" id="WP_251099232.1">
    <property type="nucleotide sequence ID" value="NZ_JAMQBH010000012.1"/>
</dbReference>
<dbReference type="InterPro" id="IPR004609">
    <property type="entry name" value="ATP-dep_DNA_helicase_RecG"/>
</dbReference>
<dbReference type="NCBIfam" id="NF008167">
    <property type="entry name" value="PRK10917.2-1"/>
    <property type="match status" value="1"/>
</dbReference>
<comment type="catalytic activity">
    <reaction evidence="11 13">
        <text>Couples ATP hydrolysis with the unwinding of duplex DNA by translocating in the 3'-5' direction.</text>
        <dbReference type="EC" id="5.6.2.4"/>
    </reaction>
</comment>
<comment type="similarity">
    <text evidence="1 13">Belongs to the helicase family. RecG subfamily.</text>
</comment>
<evidence type="ECO:0000256" key="2">
    <source>
        <dbReference type="ARBA" id="ARBA00022741"/>
    </source>
</evidence>
<dbReference type="InterPro" id="IPR011545">
    <property type="entry name" value="DEAD/DEAH_box_helicase_dom"/>
</dbReference>
<evidence type="ECO:0000259" key="14">
    <source>
        <dbReference type="PROSITE" id="PS51192"/>
    </source>
</evidence>
<dbReference type="Proteomes" id="UP001523263">
    <property type="component" value="Unassembled WGS sequence"/>
</dbReference>
<organism evidence="16 17">
    <name type="scientific">Streptomyces griseoincarnatus</name>
    <dbReference type="NCBI Taxonomy" id="29305"/>
    <lineage>
        <taxon>Bacteria</taxon>
        <taxon>Bacillati</taxon>
        <taxon>Actinomycetota</taxon>
        <taxon>Actinomycetes</taxon>
        <taxon>Kitasatosporales</taxon>
        <taxon>Streptomycetaceae</taxon>
        <taxon>Streptomyces</taxon>
        <taxon>Streptomyces griseoincarnatus group</taxon>
    </lineage>
</organism>
<evidence type="ECO:0000259" key="15">
    <source>
        <dbReference type="PROSITE" id="PS51194"/>
    </source>
</evidence>
<dbReference type="PROSITE" id="PS51192">
    <property type="entry name" value="HELICASE_ATP_BIND_1"/>
    <property type="match status" value="1"/>
</dbReference>
<evidence type="ECO:0000256" key="13">
    <source>
        <dbReference type="RuleBase" id="RU363016"/>
    </source>
</evidence>
<keyword evidence="7" id="KW-0238">DNA-binding</keyword>
<dbReference type="InterPro" id="IPR045562">
    <property type="entry name" value="RecG_dom3_C"/>
</dbReference>
<dbReference type="GO" id="GO:0003678">
    <property type="term" value="F:DNA helicase activity"/>
    <property type="evidence" value="ECO:0007669"/>
    <property type="project" value="UniProtKB-EC"/>
</dbReference>
<dbReference type="EC" id="5.6.2.4" evidence="13"/>
<sequence length="733" mass="79728">MDPVPALDEPLKKVLGPATAKVMAEHLGLHTVGDLLHHYPRRYEERGQLTHLADLPMDEHVTVVAQVADARLHTFASSRAPRGKGQRLEVTITDGSGRLQLVFFGAGVHKPHKELLPGTRAMFAGKVSVFNRRLQLAHPAYELLRGDAEETVETWAGALIPIYPATAKLESWKIGKALQTVLPSAQEAADPLPESLREGRGLVPLPEALLKIHRPHTKADIEEARARLKWDEAFVLQVALARRRYADAQLPAVPRRPRPDGILAAFDDRLPFTLTEGQRKVSEEIFADLATDHPMHRLLQGEVGSGKTMVALRAMLAVVDAGGQAAMLAPTEVLAQQHHRSVTEMMGDLAQGGMLGGAENATKVVLLTGSMGAAARRHALLDLATGEAGIVIGTHALIEDKVQFHDLGLVVVDEQHRFGVEQRDALRGKGKQPPHLLVMTATPIPRTVAMTVFGDLETSVLDQLPAGRSPIASHVVPAADKPHFLARAWERVREEVEKGHQAYVVCPRIGDEEDGAKAKKKSPEDEAEKRPPLAVLDTAEQLARGPLAGLRVEVLHGRMQPDDKDAVMRRFAAGEVDVLVATTVIEVGVNVPNATVMVIMDADRFGVSQLHQLRGRVGRGSAPGLCLLVSEMPEASAARQRLNAVASTLDGFELSRIDLEQRREGDVLGQAQSGTRSSLRMLAVIDDEEVIAEAREEATRIVAADPELERLPALRTALDALLDEEREQYLEKG</sequence>
<evidence type="ECO:0000256" key="5">
    <source>
        <dbReference type="ARBA" id="ARBA00022806"/>
    </source>
</evidence>
<feature type="domain" description="Helicase C-terminal" evidence="15">
    <location>
        <begin position="484"/>
        <end position="660"/>
    </location>
</feature>
<dbReference type="PROSITE" id="PS51194">
    <property type="entry name" value="HELICASE_CTER"/>
    <property type="match status" value="1"/>
</dbReference>
<protein>
    <recommendedName>
        <fullName evidence="13">ATP-dependent DNA helicase RecG</fullName>
        <ecNumber evidence="13">5.6.2.4</ecNumber>
    </recommendedName>
</protein>
<evidence type="ECO:0000256" key="10">
    <source>
        <dbReference type="ARBA" id="ARBA00023235"/>
    </source>
</evidence>
<keyword evidence="10" id="KW-0413">Isomerase</keyword>
<dbReference type="SUPFAM" id="SSF52540">
    <property type="entry name" value="P-loop containing nucleoside triphosphate hydrolases"/>
    <property type="match status" value="2"/>
</dbReference>
<evidence type="ECO:0000256" key="12">
    <source>
        <dbReference type="ARBA" id="ARBA00048988"/>
    </source>
</evidence>
<dbReference type="Gene3D" id="2.40.50.140">
    <property type="entry name" value="Nucleic acid-binding proteins"/>
    <property type="match status" value="1"/>
</dbReference>
<keyword evidence="2 13" id="KW-0547">Nucleotide-binding</keyword>
<dbReference type="SMART" id="SM00490">
    <property type="entry name" value="HELICc"/>
    <property type="match status" value="1"/>
</dbReference>
<keyword evidence="5 13" id="KW-0347">Helicase</keyword>
<dbReference type="Pfam" id="PF19833">
    <property type="entry name" value="RecG_dom3_C"/>
    <property type="match status" value="1"/>
</dbReference>
<dbReference type="NCBIfam" id="NF008168">
    <property type="entry name" value="PRK10917.2-2"/>
    <property type="match status" value="1"/>
</dbReference>
<dbReference type="InterPro" id="IPR014001">
    <property type="entry name" value="Helicase_ATP-bd"/>
</dbReference>
<evidence type="ECO:0000313" key="16">
    <source>
        <dbReference type="EMBL" id="MCM2515922.1"/>
    </source>
</evidence>
<dbReference type="CDD" id="cd17992">
    <property type="entry name" value="DEXHc_RecG"/>
    <property type="match status" value="1"/>
</dbReference>
<keyword evidence="3 13" id="KW-0227">DNA damage</keyword>
<accession>A0ABT0VX54</accession>
<dbReference type="PANTHER" id="PTHR47964:SF1">
    <property type="entry name" value="ATP-DEPENDENT DNA HELICASE HOMOLOG RECG, CHLOROPLASTIC"/>
    <property type="match status" value="1"/>
</dbReference>
<comment type="function">
    <text evidence="13">Plays a critical role in recombination and DNA repair. Helps process Holliday junction intermediates to mature products by catalyzing branch migration. Has replication fork regression activity, unwinds stalled or blocked replication forks to make a HJ that can be resolved. Has a DNA unwinding activity characteristic of a DNA helicase with 3'-5' polarity.</text>
</comment>
<evidence type="ECO:0000256" key="11">
    <source>
        <dbReference type="ARBA" id="ARBA00034617"/>
    </source>
</evidence>
<evidence type="ECO:0000256" key="9">
    <source>
        <dbReference type="ARBA" id="ARBA00023204"/>
    </source>
</evidence>
<dbReference type="NCBIfam" id="TIGR00643">
    <property type="entry name" value="recG"/>
    <property type="match status" value="1"/>
</dbReference>
<keyword evidence="17" id="KW-1185">Reference proteome</keyword>
<dbReference type="PANTHER" id="PTHR47964">
    <property type="entry name" value="ATP-DEPENDENT DNA HELICASE HOMOLOG RECG, CHLOROPLASTIC"/>
    <property type="match status" value="1"/>
</dbReference>
<dbReference type="Gene3D" id="3.40.50.300">
    <property type="entry name" value="P-loop containing nucleotide triphosphate hydrolases"/>
    <property type="match status" value="2"/>
</dbReference>
<evidence type="ECO:0000256" key="7">
    <source>
        <dbReference type="ARBA" id="ARBA00023125"/>
    </source>
</evidence>
<evidence type="ECO:0000256" key="8">
    <source>
        <dbReference type="ARBA" id="ARBA00023172"/>
    </source>
</evidence>
<proteinExistence type="inferred from homology"/>
<dbReference type="CDD" id="cd04488">
    <property type="entry name" value="RecG_wedge_OBF"/>
    <property type="match status" value="1"/>
</dbReference>
<dbReference type="InterPro" id="IPR004365">
    <property type="entry name" value="NA-bd_OB_tRNA"/>
</dbReference>
<evidence type="ECO:0000256" key="3">
    <source>
        <dbReference type="ARBA" id="ARBA00022763"/>
    </source>
</evidence>
<keyword evidence="9 13" id="KW-0234">DNA repair</keyword>